<gene>
    <name evidence="4" type="ORF">MGYG_08718</name>
</gene>
<feature type="domain" description="Rhodopsin" evidence="3">
    <location>
        <begin position="37"/>
        <end position="296"/>
    </location>
</feature>
<dbReference type="GeneID" id="10024481"/>
<dbReference type="Proteomes" id="UP000002669">
    <property type="component" value="Unassembled WGS sequence"/>
</dbReference>
<evidence type="ECO:0000256" key="1">
    <source>
        <dbReference type="SAM" id="MobiDB-lite"/>
    </source>
</evidence>
<evidence type="ECO:0000256" key="2">
    <source>
        <dbReference type="SAM" id="Phobius"/>
    </source>
</evidence>
<reference evidence="5" key="1">
    <citation type="journal article" date="2012" name="MBio">
        <title>Comparative genome analysis of Trichophyton rubrum and related dermatophytes reveals candidate genes involved in infection.</title>
        <authorList>
            <person name="Martinez D.A."/>
            <person name="Oliver B.G."/>
            <person name="Graeser Y."/>
            <person name="Goldberg J.M."/>
            <person name="Li W."/>
            <person name="Martinez-Rossi N.M."/>
            <person name="Monod M."/>
            <person name="Shelest E."/>
            <person name="Barton R.C."/>
            <person name="Birch E."/>
            <person name="Brakhage A.A."/>
            <person name="Chen Z."/>
            <person name="Gurr S.J."/>
            <person name="Heiman D."/>
            <person name="Heitman J."/>
            <person name="Kosti I."/>
            <person name="Rossi A."/>
            <person name="Saif S."/>
            <person name="Samalova M."/>
            <person name="Saunders C.W."/>
            <person name="Shea T."/>
            <person name="Summerbell R.C."/>
            <person name="Xu J."/>
            <person name="Young S."/>
            <person name="Zeng Q."/>
            <person name="Birren B.W."/>
            <person name="Cuomo C.A."/>
            <person name="White T.C."/>
        </authorList>
    </citation>
    <scope>NUCLEOTIDE SEQUENCE [LARGE SCALE GENOMIC DNA]</scope>
    <source>
        <strain evidence="5">ATCC MYA-4604 / CBS 118893</strain>
    </source>
</reference>
<accession>E4V6S7</accession>
<feature type="transmembrane region" description="Helical" evidence="2">
    <location>
        <begin position="85"/>
        <end position="102"/>
    </location>
</feature>
<evidence type="ECO:0000313" key="4">
    <source>
        <dbReference type="EMBL" id="EFQ96793.1"/>
    </source>
</evidence>
<dbReference type="eggNOG" id="ENOG502SPG6">
    <property type="taxonomic scope" value="Eukaryota"/>
</dbReference>
<organism evidence="5">
    <name type="scientific">Arthroderma gypseum (strain ATCC MYA-4604 / CBS 118893)</name>
    <name type="common">Microsporum gypseum</name>
    <dbReference type="NCBI Taxonomy" id="535722"/>
    <lineage>
        <taxon>Eukaryota</taxon>
        <taxon>Fungi</taxon>
        <taxon>Dikarya</taxon>
        <taxon>Ascomycota</taxon>
        <taxon>Pezizomycotina</taxon>
        <taxon>Eurotiomycetes</taxon>
        <taxon>Eurotiomycetidae</taxon>
        <taxon>Onygenales</taxon>
        <taxon>Arthrodermataceae</taxon>
        <taxon>Nannizzia</taxon>
    </lineage>
</organism>
<protein>
    <recommendedName>
        <fullName evidence="3">Rhodopsin domain-containing protein</fullName>
    </recommendedName>
</protein>
<dbReference type="Pfam" id="PF20684">
    <property type="entry name" value="Fung_rhodopsin"/>
    <property type="match status" value="1"/>
</dbReference>
<feature type="transmembrane region" description="Helical" evidence="2">
    <location>
        <begin position="196"/>
        <end position="221"/>
    </location>
</feature>
<keyword evidence="5" id="KW-1185">Reference proteome</keyword>
<dbReference type="HOGENOM" id="CLU_036632_1_0_1"/>
<dbReference type="InterPro" id="IPR049326">
    <property type="entry name" value="Rhodopsin_dom_fungi"/>
</dbReference>
<proteinExistence type="predicted"/>
<dbReference type="PANTHER" id="PTHR39614:SF2">
    <property type="entry name" value="INTEGRAL MEMBRANE PROTEIN"/>
    <property type="match status" value="1"/>
</dbReference>
<feature type="transmembrane region" description="Helical" evidence="2">
    <location>
        <begin position="155"/>
        <end position="176"/>
    </location>
</feature>
<keyword evidence="2" id="KW-1133">Transmembrane helix</keyword>
<dbReference type="VEuPathDB" id="FungiDB:MGYG_08718"/>
<dbReference type="InParanoid" id="E4V6S7"/>
<keyword evidence="2" id="KW-0472">Membrane</keyword>
<evidence type="ECO:0000313" key="5">
    <source>
        <dbReference type="Proteomes" id="UP000002669"/>
    </source>
</evidence>
<feature type="region of interest" description="Disordered" evidence="1">
    <location>
        <begin position="374"/>
        <end position="394"/>
    </location>
</feature>
<dbReference type="RefSeq" id="XP_003169170.1">
    <property type="nucleotide sequence ID" value="XM_003169122.1"/>
</dbReference>
<dbReference type="AlphaFoldDB" id="E4V6S7"/>
<feature type="transmembrane region" description="Helical" evidence="2">
    <location>
        <begin position="20"/>
        <end position="41"/>
    </location>
</feature>
<dbReference type="OrthoDB" id="3918601at2759"/>
<dbReference type="OMA" id="KCFNIVA"/>
<dbReference type="PANTHER" id="PTHR39614">
    <property type="entry name" value="INTEGRAL MEMBRANE PROTEIN"/>
    <property type="match status" value="1"/>
</dbReference>
<feature type="transmembrane region" description="Helical" evidence="2">
    <location>
        <begin position="122"/>
        <end position="143"/>
    </location>
</feature>
<evidence type="ECO:0000259" key="3">
    <source>
        <dbReference type="Pfam" id="PF20684"/>
    </source>
</evidence>
<dbReference type="STRING" id="535722.E4V6S7"/>
<keyword evidence="2" id="KW-0812">Transmembrane</keyword>
<name>E4V6S7_ARTGP</name>
<feature type="transmembrane region" description="Helical" evidence="2">
    <location>
        <begin position="233"/>
        <end position="254"/>
    </location>
</feature>
<dbReference type="EMBL" id="DS989831">
    <property type="protein sequence ID" value="EFQ96793.1"/>
    <property type="molecule type" value="Genomic_DNA"/>
</dbReference>
<sequence>MPADGVRHTVVTPDNHGPIIQIVSWFAMVVMILATALRLAVRYLTSHIPGMDDAIVVGSMVNISPQRRNIKLDVVIGMKLTRAQLVNIGGVIAISMAVNHGLGQRESKLTEAQISKAGQDVFVSSIMYILAISLAKLSTLSFIERVVPANKYRGGIKGSLIFLLAWTVIAIIVYGFQCSASAPWDPRSDAKCFNIVAFWSAATGIDVFTDLCLIVVPGWIVWDLHMNKTQKRIVFGVFASRGVVIAASILRATYFKDIDGHGDPMFDSVPYHVTTQCHAMLNTIITCLPGFKPFMDRANTGLLSISFKSRLAGGVYDNTFTEYAMTSLRRVVNPRGIGASGQRQLKSVKGSIQNKFGGTQRSFRPDDYSQHADAFSDSRILNGGPSQTEDEGSDRLIIRYTTDWTVHVQDEHRSNSDATSR</sequence>